<keyword evidence="3 7" id="KW-0547">Nucleotide-binding</keyword>
<keyword evidence="4" id="KW-0418">Kinase</keyword>
<protein>
    <recommendedName>
        <fullName evidence="9">Protein kinase domain-containing protein</fullName>
    </recommendedName>
</protein>
<dbReference type="InterPro" id="IPR030616">
    <property type="entry name" value="Aur-like"/>
</dbReference>
<evidence type="ECO:0000259" key="9">
    <source>
        <dbReference type="PROSITE" id="PS50011"/>
    </source>
</evidence>
<keyword evidence="5 7" id="KW-0067">ATP-binding</keyword>
<dbReference type="InterPro" id="IPR008271">
    <property type="entry name" value="Ser/Thr_kinase_AS"/>
</dbReference>
<organism evidence="10 11">
    <name type="scientific">Stephania japonica</name>
    <dbReference type="NCBI Taxonomy" id="461633"/>
    <lineage>
        <taxon>Eukaryota</taxon>
        <taxon>Viridiplantae</taxon>
        <taxon>Streptophyta</taxon>
        <taxon>Embryophyta</taxon>
        <taxon>Tracheophyta</taxon>
        <taxon>Spermatophyta</taxon>
        <taxon>Magnoliopsida</taxon>
        <taxon>Ranunculales</taxon>
        <taxon>Menispermaceae</taxon>
        <taxon>Menispermoideae</taxon>
        <taxon>Cissampelideae</taxon>
        <taxon>Stephania</taxon>
    </lineage>
</organism>
<dbReference type="AlphaFoldDB" id="A0AAP0IK78"/>
<dbReference type="InterPro" id="IPR000719">
    <property type="entry name" value="Prot_kinase_dom"/>
</dbReference>
<dbReference type="PROSITE" id="PS50011">
    <property type="entry name" value="PROTEIN_KINASE_DOM"/>
    <property type="match status" value="1"/>
</dbReference>
<evidence type="ECO:0000256" key="2">
    <source>
        <dbReference type="ARBA" id="ARBA00022679"/>
    </source>
</evidence>
<dbReference type="PROSITE" id="PS00108">
    <property type="entry name" value="PROTEIN_KINASE_ST"/>
    <property type="match status" value="1"/>
</dbReference>
<sequence length="144" mass="15888">MTPEPGWFGSVEPNLTRVYLILEYAARGELYKELRNANTLVKNELLLFNQQYISSLARALIYCHGKHVIHRDVKPVNLLIGAQVMQNNNANCFDALMYAGFSVGCCFVFGEDTKDIIAMETVVANALVVAAAIALGLHDLSVVE</sequence>
<evidence type="ECO:0000256" key="7">
    <source>
        <dbReference type="PIRSR" id="PIRSR630616-2"/>
    </source>
</evidence>
<proteinExistence type="predicted"/>
<dbReference type="Proteomes" id="UP001417504">
    <property type="component" value="Unassembled WGS sequence"/>
</dbReference>
<evidence type="ECO:0000313" key="10">
    <source>
        <dbReference type="EMBL" id="KAK9116057.1"/>
    </source>
</evidence>
<dbReference type="GO" id="GO:0004674">
    <property type="term" value="F:protein serine/threonine kinase activity"/>
    <property type="evidence" value="ECO:0007669"/>
    <property type="project" value="UniProtKB-KW"/>
</dbReference>
<dbReference type="GO" id="GO:0005524">
    <property type="term" value="F:ATP binding"/>
    <property type="evidence" value="ECO:0007669"/>
    <property type="project" value="UniProtKB-KW"/>
</dbReference>
<feature type="binding site" evidence="7">
    <location>
        <begin position="23"/>
        <end position="25"/>
    </location>
    <ligand>
        <name>ATP</name>
        <dbReference type="ChEBI" id="CHEBI:30616"/>
    </ligand>
</feature>
<feature type="cross-link" description="Glycyl lysine isopeptide (Lys-Gly) (interchain with G-Cter in SUMO2)" evidence="8">
    <location>
        <position position="74"/>
    </location>
</feature>
<gene>
    <name evidence="10" type="ORF">Sjap_015004</name>
</gene>
<dbReference type="InterPro" id="IPR011009">
    <property type="entry name" value="Kinase-like_dom_sf"/>
</dbReference>
<dbReference type="PANTHER" id="PTHR24350">
    <property type="entry name" value="SERINE/THREONINE-PROTEIN KINASE IAL-RELATED"/>
    <property type="match status" value="1"/>
</dbReference>
<feature type="active site" description="Proton acceptor" evidence="6">
    <location>
        <position position="72"/>
    </location>
</feature>
<dbReference type="Pfam" id="PF00069">
    <property type="entry name" value="Pkinase"/>
    <property type="match status" value="1"/>
</dbReference>
<evidence type="ECO:0000256" key="5">
    <source>
        <dbReference type="ARBA" id="ARBA00022840"/>
    </source>
</evidence>
<evidence type="ECO:0000256" key="1">
    <source>
        <dbReference type="ARBA" id="ARBA00022527"/>
    </source>
</evidence>
<keyword evidence="1" id="KW-0723">Serine/threonine-protein kinase</keyword>
<feature type="domain" description="Protein kinase" evidence="9">
    <location>
        <begin position="1"/>
        <end position="144"/>
    </location>
</feature>
<accession>A0AAP0IK78</accession>
<evidence type="ECO:0000313" key="11">
    <source>
        <dbReference type="Proteomes" id="UP001417504"/>
    </source>
</evidence>
<keyword evidence="2" id="KW-0808">Transferase</keyword>
<evidence type="ECO:0000256" key="4">
    <source>
        <dbReference type="ARBA" id="ARBA00022777"/>
    </source>
</evidence>
<reference evidence="10 11" key="1">
    <citation type="submission" date="2024-01" db="EMBL/GenBank/DDBJ databases">
        <title>Genome assemblies of Stephania.</title>
        <authorList>
            <person name="Yang L."/>
        </authorList>
    </citation>
    <scope>NUCLEOTIDE SEQUENCE [LARGE SCALE GENOMIC DNA]</scope>
    <source>
        <strain evidence="10">QJT</strain>
        <tissue evidence="10">Leaf</tissue>
    </source>
</reference>
<evidence type="ECO:0000256" key="8">
    <source>
        <dbReference type="PIRSR" id="PIRSR630616-3"/>
    </source>
</evidence>
<dbReference type="SUPFAM" id="SSF56112">
    <property type="entry name" value="Protein kinase-like (PK-like)"/>
    <property type="match status" value="1"/>
</dbReference>
<evidence type="ECO:0000256" key="3">
    <source>
        <dbReference type="ARBA" id="ARBA00022741"/>
    </source>
</evidence>
<comment type="caution">
    <text evidence="10">The sequence shown here is derived from an EMBL/GenBank/DDBJ whole genome shotgun (WGS) entry which is preliminary data.</text>
</comment>
<keyword evidence="11" id="KW-1185">Reference proteome</keyword>
<name>A0AAP0IK78_9MAGN</name>
<dbReference type="Gene3D" id="1.10.510.10">
    <property type="entry name" value="Transferase(Phosphotransferase) domain 1"/>
    <property type="match status" value="1"/>
</dbReference>
<evidence type="ECO:0000256" key="6">
    <source>
        <dbReference type="PIRSR" id="PIRSR630616-1"/>
    </source>
</evidence>
<dbReference type="EMBL" id="JBBNAE010000006">
    <property type="protein sequence ID" value="KAK9116057.1"/>
    <property type="molecule type" value="Genomic_DNA"/>
</dbReference>